<dbReference type="PROSITE" id="PS50933">
    <property type="entry name" value="CHRD"/>
    <property type="match status" value="1"/>
</dbReference>
<proteinExistence type="predicted"/>
<feature type="chain" id="PRO_5046886925" description="CHRD domain-containing protein" evidence="1">
    <location>
        <begin position="31"/>
        <end position="166"/>
    </location>
</feature>
<keyword evidence="1" id="KW-0732">Signal</keyword>
<dbReference type="Proteomes" id="UP001500552">
    <property type="component" value="Unassembled WGS sequence"/>
</dbReference>
<evidence type="ECO:0000256" key="1">
    <source>
        <dbReference type="SAM" id="SignalP"/>
    </source>
</evidence>
<sequence length="166" mass="18270">MTMEAKRNLLTHRLLLAVLLLLGTFMTACDEDDINLDDLLNNDVAYEGVQLKGAHEVPAVPSDGIGLINVYYNSNTRIITYDLVWTLGKPDDETVGMHFHGPATPNMNAGVVIPVTGFSNTSKGSLTGSTRALTKEEERQLLNGLWYFNIHSKTYPAGELRGNIIH</sequence>
<dbReference type="PROSITE" id="PS51257">
    <property type="entry name" value="PROKAR_LIPOPROTEIN"/>
    <property type="match status" value="1"/>
</dbReference>
<evidence type="ECO:0000313" key="3">
    <source>
        <dbReference type="EMBL" id="GAA4426076.1"/>
    </source>
</evidence>
<comment type="caution">
    <text evidence="3">The sequence shown here is derived from an EMBL/GenBank/DDBJ whole genome shotgun (WGS) entry which is preliminary data.</text>
</comment>
<evidence type="ECO:0000313" key="4">
    <source>
        <dbReference type="Proteomes" id="UP001500552"/>
    </source>
</evidence>
<keyword evidence="4" id="KW-1185">Reference proteome</keyword>
<dbReference type="SMART" id="SM00754">
    <property type="entry name" value="CHRD"/>
    <property type="match status" value="1"/>
</dbReference>
<protein>
    <recommendedName>
        <fullName evidence="2">CHRD domain-containing protein</fullName>
    </recommendedName>
</protein>
<feature type="signal peptide" evidence="1">
    <location>
        <begin position="1"/>
        <end position="30"/>
    </location>
</feature>
<dbReference type="InterPro" id="IPR010895">
    <property type="entry name" value="CHRD"/>
</dbReference>
<reference evidence="4" key="1">
    <citation type="journal article" date="2019" name="Int. J. Syst. Evol. Microbiol.">
        <title>The Global Catalogue of Microorganisms (GCM) 10K type strain sequencing project: providing services to taxonomists for standard genome sequencing and annotation.</title>
        <authorList>
            <consortium name="The Broad Institute Genomics Platform"/>
            <consortium name="The Broad Institute Genome Sequencing Center for Infectious Disease"/>
            <person name="Wu L."/>
            <person name="Ma J."/>
        </authorList>
    </citation>
    <scope>NUCLEOTIDE SEQUENCE [LARGE SCALE GENOMIC DNA]</scope>
    <source>
        <strain evidence="4">JCM 17926</strain>
    </source>
</reference>
<gene>
    <name evidence="3" type="ORF">GCM10023188_07740</name>
</gene>
<dbReference type="Pfam" id="PF07452">
    <property type="entry name" value="CHRD"/>
    <property type="match status" value="1"/>
</dbReference>
<accession>A0ABP8LAN0</accession>
<organism evidence="3 4">
    <name type="scientific">Pontibacter saemangeumensis</name>
    <dbReference type="NCBI Taxonomy" id="1084525"/>
    <lineage>
        <taxon>Bacteria</taxon>
        <taxon>Pseudomonadati</taxon>
        <taxon>Bacteroidota</taxon>
        <taxon>Cytophagia</taxon>
        <taxon>Cytophagales</taxon>
        <taxon>Hymenobacteraceae</taxon>
        <taxon>Pontibacter</taxon>
    </lineage>
</organism>
<feature type="domain" description="CHRD" evidence="2">
    <location>
        <begin position="43"/>
        <end position="166"/>
    </location>
</feature>
<evidence type="ECO:0000259" key="2">
    <source>
        <dbReference type="PROSITE" id="PS50933"/>
    </source>
</evidence>
<dbReference type="EMBL" id="BAABHC010000003">
    <property type="protein sequence ID" value="GAA4426076.1"/>
    <property type="molecule type" value="Genomic_DNA"/>
</dbReference>
<name>A0ABP8LAN0_9BACT</name>